<organism evidence="4 5">
    <name type="scientific">Gemmatirosa kalamazoonensis</name>
    <dbReference type="NCBI Taxonomy" id="861299"/>
    <lineage>
        <taxon>Bacteria</taxon>
        <taxon>Pseudomonadati</taxon>
        <taxon>Gemmatimonadota</taxon>
        <taxon>Gemmatimonadia</taxon>
        <taxon>Gemmatimonadales</taxon>
        <taxon>Gemmatimonadaceae</taxon>
        <taxon>Gemmatirosa</taxon>
    </lineage>
</organism>
<dbReference type="InParanoid" id="W0REQ4"/>
<protein>
    <submittedName>
        <fullName evidence="4">DinB family protein</fullName>
    </submittedName>
</protein>
<proteinExistence type="inferred from homology"/>
<feature type="binding site" evidence="3">
    <location>
        <position position="147"/>
    </location>
    <ligand>
        <name>a divalent metal cation</name>
        <dbReference type="ChEBI" id="CHEBI:60240"/>
    </ligand>
</feature>
<dbReference type="AlphaFoldDB" id="W0REQ4"/>
<accession>W0REQ4</accession>
<sequence length="174" mass="19310">MTAPATAPSLQQLGLGDFDAEMQSTRRILERVPDEHWNWKPHAKSASLGDLASHVAMVIGLQNAVVRRDELDILARDGAPPAKVTSRAELLERFDATVASVRESIAAVADEAAWQRQWTFRRGDHVIFAMPRVAAFRTLGINHLVHHRGQLSVYLRLLDVPVPGMYGPSADERM</sequence>
<keyword evidence="5" id="KW-1185">Reference proteome</keyword>
<dbReference type="FunCoup" id="W0REQ4">
    <property type="interactions" value="3"/>
</dbReference>
<comment type="similarity">
    <text evidence="1">Belongs to the DinB family.</text>
</comment>
<dbReference type="OrthoDB" id="119432at2"/>
<dbReference type="Pfam" id="PF05163">
    <property type="entry name" value="DinB"/>
    <property type="match status" value="1"/>
</dbReference>
<evidence type="ECO:0000256" key="1">
    <source>
        <dbReference type="ARBA" id="ARBA00008635"/>
    </source>
</evidence>
<feature type="binding site" evidence="3">
    <location>
        <position position="54"/>
    </location>
    <ligand>
        <name>a divalent metal cation</name>
        <dbReference type="ChEBI" id="CHEBI:60240"/>
    </ligand>
</feature>
<dbReference type="PATRIC" id="fig|861299.3.peg.1412"/>
<dbReference type="eggNOG" id="COG2318">
    <property type="taxonomic scope" value="Bacteria"/>
</dbReference>
<dbReference type="STRING" id="861299.J421_1390"/>
<dbReference type="GO" id="GO:0046872">
    <property type="term" value="F:metal ion binding"/>
    <property type="evidence" value="ECO:0007669"/>
    <property type="project" value="UniProtKB-KW"/>
</dbReference>
<name>W0REQ4_9BACT</name>
<dbReference type="RefSeq" id="WP_104022345.1">
    <property type="nucleotide sequence ID" value="NZ_CP007128.1"/>
</dbReference>
<dbReference type="KEGG" id="gba:J421_1390"/>
<dbReference type="InterPro" id="IPR034660">
    <property type="entry name" value="DinB/YfiT-like"/>
</dbReference>
<dbReference type="EMBL" id="CP007128">
    <property type="protein sequence ID" value="AHG88927.1"/>
    <property type="molecule type" value="Genomic_DNA"/>
</dbReference>
<feature type="binding site" evidence="3">
    <location>
        <position position="143"/>
    </location>
    <ligand>
        <name>a divalent metal cation</name>
        <dbReference type="ChEBI" id="CHEBI:60240"/>
    </ligand>
</feature>
<evidence type="ECO:0000313" key="5">
    <source>
        <dbReference type="Proteomes" id="UP000019151"/>
    </source>
</evidence>
<gene>
    <name evidence="4" type="ORF">J421_1390</name>
</gene>
<dbReference type="Gene3D" id="1.20.120.450">
    <property type="entry name" value="dinb family like domain"/>
    <property type="match status" value="1"/>
</dbReference>
<keyword evidence="2 3" id="KW-0479">Metal-binding</keyword>
<dbReference type="HOGENOM" id="CLU_1633040_0_0_0"/>
<evidence type="ECO:0000256" key="2">
    <source>
        <dbReference type="ARBA" id="ARBA00022723"/>
    </source>
</evidence>
<evidence type="ECO:0000313" key="4">
    <source>
        <dbReference type="EMBL" id="AHG88927.1"/>
    </source>
</evidence>
<dbReference type="SUPFAM" id="SSF109854">
    <property type="entry name" value="DinB/YfiT-like putative metalloenzymes"/>
    <property type="match status" value="1"/>
</dbReference>
<reference evidence="4 5" key="1">
    <citation type="journal article" date="2014" name="Genome Announc.">
        <title>Genome Sequence and Methylome of Soil Bacterium Gemmatirosa kalamazoonensis KBS708T, a Member of the Rarely Cultivated Gemmatimonadetes Phylum.</title>
        <authorList>
            <person name="Debruyn J.M."/>
            <person name="Radosevich M."/>
            <person name="Wommack K.E."/>
            <person name="Polson S.W."/>
            <person name="Hauser L.J."/>
            <person name="Fawaz M.N."/>
            <person name="Korlach J."/>
            <person name="Tsai Y.C."/>
        </authorList>
    </citation>
    <scope>NUCLEOTIDE SEQUENCE [LARGE SCALE GENOMIC DNA]</scope>
    <source>
        <strain evidence="4 5">KBS708</strain>
    </source>
</reference>
<evidence type="ECO:0000256" key="3">
    <source>
        <dbReference type="PIRSR" id="PIRSR607837-1"/>
    </source>
</evidence>
<dbReference type="Proteomes" id="UP000019151">
    <property type="component" value="Chromosome"/>
</dbReference>
<dbReference type="InterPro" id="IPR007837">
    <property type="entry name" value="DinB"/>
</dbReference>